<proteinExistence type="predicted"/>
<dbReference type="EMBL" id="KZ819778">
    <property type="protein sequence ID" value="PWN52429.1"/>
    <property type="molecule type" value="Genomic_DNA"/>
</dbReference>
<keyword evidence="1" id="KW-0489">Methyltransferase</keyword>
<accession>A0ACD0P301</accession>
<name>A0ACD0P301_9BASI</name>
<evidence type="ECO:0000313" key="1">
    <source>
        <dbReference type="EMBL" id="PWN52429.1"/>
    </source>
</evidence>
<keyword evidence="1" id="KW-0808">Transferase</keyword>
<keyword evidence="2" id="KW-1185">Reference proteome</keyword>
<protein>
    <submittedName>
        <fullName evidence="1">Methylase</fullName>
    </submittedName>
</protein>
<evidence type="ECO:0000313" key="2">
    <source>
        <dbReference type="Proteomes" id="UP000245626"/>
    </source>
</evidence>
<sequence>MIPTPSLSHLTKEDYRKVYEPAEDTFALLDALEEDAERITSQKVNRAPDSSGKGKLCVEIGSGSGCVSAFVSQILGSSDAYYICTDINPEANRCTDLTGKENKVTLNAIRTSLLESLTGRLENKVDLLLFNPPYVPTEEEEERMAQAEQSIQGSWAGGNTGTRLVDTIIDQGLVETLLSPGGSFYLVAIKQNDPEAIVARLNQRGLDSKVVLARRAGREHLHIIRSIKPTGEDDHQ</sequence>
<gene>
    <name evidence="1" type="ORF">IE53DRAFT_385143</name>
</gene>
<reference evidence="1 2" key="1">
    <citation type="journal article" date="2018" name="Mol. Biol. Evol.">
        <title>Broad Genomic Sampling Reveals a Smut Pathogenic Ancestry of the Fungal Clade Ustilaginomycotina.</title>
        <authorList>
            <person name="Kijpornyongpan T."/>
            <person name="Mondo S.J."/>
            <person name="Barry K."/>
            <person name="Sandor L."/>
            <person name="Lee J."/>
            <person name="Lipzen A."/>
            <person name="Pangilinan J."/>
            <person name="LaButti K."/>
            <person name="Hainaut M."/>
            <person name="Henrissat B."/>
            <person name="Grigoriev I.V."/>
            <person name="Spatafora J.W."/>
            <person name="Aime M.C."/>
        </authorList>
    </citation>
    <scope>NUCLEOTIDE SEQUENCE [LARGE SCALE GENOMIC DNA]</scope>
    <source>
        <strain evidence="1 2">SA 807</strain>
    </source>
</reference>
<organism evidence="1 2">
    <name type="scientific">Violaceomyces palustris</name>
    <dbReference type="NCBI Taxonomy" id="1673888"/>
    <lineage>
        <taxon>Eukaryota</taxon>
        <taxon>Fungi</taxon>
        <taxon>Dikarya</taxon>
        <taxon>Basidiomycota</taxon>
        <taxon>Ustilaginomycotina</taxon>
        <taxon>Ustilaginomycetes</taxon>
        <taxon>Violaceomycetales</taxon>
        <taxon>Violaceomycetaceae</taxon>
        <taxon>Violaceomyces</taxon>
    </lineage>
</organism>
<dbReference type="Proteomes" id="UP000245626">
    <property type="component" value="Unassembled WGS sequence"/>
</dbReference>